<organism evidence="4 5">
    <name type="scientific">Candidatus Kerfeldbacteria bacterium RIFOXYB2_FULL_38_14</name>
    <dbReference type="NCBI Taxonomy" id="1798547"/>
    <lineage>
        <taxon>Bacteria</taxon>
        <taxon>Candidatus Kerfeldiibacteriota</taxon>
    </lineage>
</organism>
<evidence type="ECO:0000313" key="4">
    <source>
        <dbReference type="EMBL" id="OGY88237.1"/>
    </source>
</evidence>
<comment type="caution">
    <text evidence="4">The sequence shown here is derived from an EMBL/GenBank/DDBJ whole genome shotgun (WGS) entry which is preliminary data.</text>
</comment>
<dbReference type="InterPro" id="IPR009003">
    <property type="entry name" value="Peptidase_S1_PA"/>
</dbReference>
<evidence type="ECO:0000259" key="3">
    <source>
        <dbReference type="Pfam" id="PF13180"/>
    </source>
</evidence>
<accession>A0A1G2BJ29</accession>
<sequence>MERKIVPTSPKSVERQVREEQKKHKKDTRHPRVAFGTILLALVFGSLAGFFGFLIAVNIPISTPLFGQFNVVQFLQHERNAVLLSTRQAEKSVLSQAPYVVEQVVVVYDDQPTIEKPAQFLGNAVILTADGWLVMPEANLPRSADGSLLPALTVVLPNGETRAITQEIKDDFTKLTFLKVDATDLPVVHFEDKSVLTPEGQFSLVEKQLGAYIVYVRRLAGEENRLAVVRATDVLEQYMVIDCDSNVHKTGTPAFDNNGNFVGLVAEPGKLISSAFIAGALNSILENGKINRTKLELSYLNVSRLTITERQKKNLPDNGILITDVSLPKKEEPIDLHQDDVIISINNTFLDEFADLTTILQAHKAGDELYLTLKRDGLEKSVKITL</sequence>
<dbReference type="Gene3D" id="2.40.10.120">
    <property type="match status" value="1"/>
</dbReference>
<name>A0A1G2BJ29_9BACT</name>
<keyword evidence="2" id="KW-1133">Transmembrane helix</keyword>
<feature type="transmembrane region" description="Helical" evidence="2">
    <location>
        <begin position="33"/>
        <end position="57"/>
    </location>
</feature>
<keyword evidence="2" id="KW-0812">Transmembrane</keyword>
<dbReference type="SUPFAM" id="SSF50156">
    <property type="entry name" value="PDZ domain-like"/>
    <property type="match status" value="1"/>
</dbReference>
<dbReference type="InterPro" id="IPR036034">
    <property type="entry name" value="PDZ_sf"/>
</dbReference>
<dbReference type="SUPFAM" id="SSF50494">
    <property type="entry name" value="Trypsin-like serine proteases"/>
    <property type="match status" value="1"/>
</dbReference>
<dbReference type="AlphaFoldDB" id="A0A1G2BJ29"/>
<dbReference type="EMBL" id="MHKI01000003">
    <property type="protein sequence ID" value="OGY88237.1"/>
    <property type="molecule type" value="Genomic_DNA"/>
</dbReference>
<gene>
    <name evidence="4" type="ORF">A2319_03540</name>
</gene>
<protein>
    <recommendedName>
        <fullName evidence="3">PDZ domain-containing protein</fullName>
    </recommendedName>
</protein>
<dbReference type="Gene3D" id="2.30.42.10">
    <property type="match status" value="1"/>
</dbReference>
<dbReference type="Proteomes" id="UP000176420">
    <property type="component" value="Unassembled WGS sequence"/>
</dbReference>
<reference evidence="4 5" key="1">
    <citation type="journal article" date="2016" name="Nat. Commun.">
        <title>Thousands of microbial genomes shed light on interconnected biogeochemical processes in an aquifer system.</title>
        <authorList>
            <person name="Anantharaman K."/>
            <person name="Brown C.T."/>
            <person name="Hug L.A."/>
            <person name="Sharon I."/>
            <person name="Castelle C.J."/>
            <person name="Probst A.J."/>
            <person name="Thomas B.C."/>
            <person name="Singh A."/>
            <person name="Wilkins M.J."/>
            <person name="Karaoz U."/>
            <person name="Brodie E.L."/>
            <person name="Williams K.H."/>
            <person name="Hubbard S.S."/>
            <person name="Banfield J.F."/>
        </authorList>
    </citation>
    <scope>NUCLEOTIDE SEQUENCE [LARGE SCALE GENOMIC DNA]</scope>
</reference>
<evidence type="ECO:0000313" key="5">
    <source>
        <dbReference type="Proteomes" id="UP000176420"/>
    </source>
</evidence>
<feature type="region of interest" description="Disordered" evidence="1">
    <location>
        <begin position="1"/>
        <end position="28"/>
    </location>
</feature>
<dbReference type="Pfam" id="PF13180">
    <property type="entry name" value="PDZ_2"/>
    <property type="match status" value="1"/>
</dbReference>
<feature type="domain" description="PDZ" evidence="3">
    <location>
        <begin position="318"/>
        <end position="386"/>
    </location>
</feature>
<feature type="compositionally biased region" description="Basic and acidic residues" evidence="1">
    <location>
        <begin position="12"/>
        <end position="22"/>
    </location>
</feature>
<proteinExistence type="predicted"/>
<dbReference type="InterPro" id="IPR001478">
    <property type="entry name" value="PDZ"/>
</dbReference>
<evidence type="ECO:0000256" key="2">
    <source>
        <dbReference type="SAM" id="Phobius"/>
    </source>
</evidence>
<evidence type="ECO:0000256" key="1">
    <source>
        <dbReference type="SAM" id="MobiDB-lite"/>
    </source>
</evidence>
<keyword evidence="2" id="KW-0472">Membrane</keyword>